<protein>
    <submittedName>
        <fullName evidence="1">Uncharacterized protein</fullName>
    </submittedName>
</protein>
<dbReference type="Proteomes" id="UP000647587">
    <property type="component" value="Unassembled WGS sequence"/>
</dbReference>
<evidence type="ECO:0000313" key="2">
    <source>
        <dbReference type="Proteomes" id="UP000647587"/>
    </source>
</evidence>
<proteinExistence type="predicted"/>
<dbReference type="EMBL" id="BMPP01000003">
    <property type="protein sequence ID" value="GGK18056.1"/>
    <property type="molecule type" value="Genomic_DNA"/>
</dbReference>
<accession>A0ABQ2ENF2</accession>
<reference evidence="2" key="1">
    <citation type="journal article" date="2019" name="Int. J. Syst. Evol. Microbiol.">
        <title>The Global Catalogue of Microorganisms (GCM) 10K type strain sequencing project: providing services to taxonomists for standard genome sequencing and annotation.</title>
        <authorList>
            <consortium name="The Broad Institute Genomics Platform"/>
            <consortium name="The Broad Institute Genome Sequencing Center for Infectious Disease"/>
            <person name="Wu L."/>
            <person name="Ma J."/>
        </authorList>
    </citation>
    <scope>NUCLEOTIDE SEQUENCE [LARGE SCALE GENOMIC DNA]</scope>
    <source>
        <strain evidence="2">JCM 30331</strain>
    </source>
</reference>
<keyword evidence="2" id="KW-1185">Reference proteome</keyword>
<sequence length="66" mass="6911">MVRGALCKKALAALSHLRPPECPTQPLLCRNGTLVPLSWVEALAYARTAGDDRSLGSPSKLLAPGA</sequence>
<gene>
    <name evidence="1" type="ORF">GCM10008955_09360</name>
</gene>
<name>A0ABQ2ENF2_9DEIO</name>
<dbReference type="RefSeq" id="WP_386840527.1">
    <property type="nucleotide sequence ID" value="NZ_JBHUEV010000003.1"/>
</dbReference>
<evidence type="ECO:0000313" key="1">
    <source>
        <dbReference type="EMBL" id="GGK18056.1"/>
    </source>
</evidence>
<comment type="caution">
    <text evidence="1">The sequence shown here is derived from an EMBL/GenBank/DDBJ whole genome shotgun (WGS) entry which is preliminary data.</text>
</comment>
<organism evidence="1 2">
    <name type="scientific">Deinococcus malanensis</name>
    <dbReference type="NCBI Taxonomy" id="1706855"/>
    <lineage>
        <taxon>Bacteria</taxon>
        <taxon>Thermotogati</taxon>
        <taxon>Deinococcota</taxon>
        <taxon>Deinococci</taxon>
        <taxon>Deinococcales</taxon>
        <taxon>Deinococcaceae</taxon>
        <taxon>Deinococcus</taxon>
    </lineage>
</organism>
<dbReference type="SUPFAM" id="SSF53706">
    <property type="entry name" value="Formate dehydrogenase/DMSO reductase, domains 1-3"/>
    <property type="match status" value="1"/>
</dbReference>